<organism evidence="1 2">
    <name type="scientific">Micromonospora nigra</name>
    <dbReference type="NCBI Taxonomy" id="145857"/>
    <lineage>
        <taxon>Bacteria</taxon>
        <taxon>Bacillati</taxon>
        <taxon>Actinomycetota</taxon>
        <taxon>Actinomycetes</taxon>
        <taxon>Micromonosporales</taxon>
        <taxon>Micromonosporaceae</taxon>
        <taxon>Micromonospora</taxon>
    </lineage>
</organism>
<dbReference type="Proteomes" id="UP000199699">
    <property type="component" value="Unassembled WGS sequence"/>
</dbReference>
<dbReference type="EMBL" id="FMHT01000003">
    <property type="protein sequence ID" value="SCL21738.1"/>
    <property type="molecule type" value="Genomic_DNA"/>
</dbReference>
<sequence length="54" mass="6439">MEYENRLFARFVEFCRDCMTECTRFMWAFYGGVVDTRTAVSALRNSQDARETTR</sequence>
<protein>
    <submittedName>
        <fullName evidence="1">Uncharacterized protein</fullName>
    </submittedName>
</protein>
<evidence type="ECO:0000313" key="2">
    <source>
        <dbReference type="Proteomes" id="UP000199699"/>
    </source>
</evidence>
<dbReference type="RefSeq" id="WP_175440049.1">
    <property type="nucleotide sequence ID" value="NZ_FMHT01000003.1"/>
</dbReference>
<keyword evidence="2" id="KW-1185">Reference proteome</keyword>
<accession>A0A1C6RX06</accession>
<proteinExistence type="predicted"/>
<name>A0A1C6RX06_9ACTN</name>
<reference evidence="1 2" key="1">
    <citation type="submission" date="2016-06" db="EMBL/GenBank/DDBJ databases">
        <authorList>
            <person name="Kjaerup R.B."/>
            <person name="Dalgaard T.S."/>
            <person name="Juul-Madsen H.R."/>
        </authorList>
    </citation>
    <scope>NUCLEOTIDE SEQUENCE [LARGE SCALE GENOMIC DNA]</scope>
    <source>
        <strain evidence="1 2">DSM 43818</strain>
    </source>
</reference>
<gene>
    <name evidence="1" type="ORF">GA0070616_2371</name>
</gene>
<dbReference type="AlphaFoldDB" id="A0A1C6RX06"/>
<dbReference type="STRING" id="145857.GA0070616_2371"/>
<evidence type="ECO:0000313" key="1">
    <source>
        <dbReference type="EMBL" id="SCL21738.1"/>
    </source>
</evidence>